<dbReference type="EMBL" id="JBBPBN010000026">
    <property type="protein sequence ID" value="KAK9007622.1"/>
    <property type="molecule type" value="Genomic_DNA"/>
</dbReference>
<name>A0ABR2R3W0_9ROSI</name>
<evidence type="ECO:0000256" key="2">
    <source>
        <dbReference type="ARBA" id="ARBA00022840"/>
    </source>
</evidence>
<proteinExistence type="predicted"/>
<evidence type="ECO:0000313" key="6">
    <source>
        <dbReference type="Proteomes" id="UP001396334"/>
    </source>
</evidence>
<accession>A0ABR2R3W0</accession>
<evidence type="ECO:0000259" key="4">
    <source>
        <dbReference type="PROSITE" id="PS50011"/>
    </source>
</evidence>
<feature type="region of interest" description="Disordered" evidence="3">
    <location>
        <begin position="182"/>
        <end position="224"/>
    </location>
</feature>
<dbReference type="Gene3D" id="3.30.200.20">
    <property type="entry name" value="Phosphorylase Kinase, domain 1"/>
    <property type="match status" value="1"/>
</dbReference>
<protein>
    <recommendedName>
        <fullName evidence="4">Protein kinase domain-containing protein</fullName>
    </recommendedName>
</protein>
<dbReference type="InterPro" id="IPR011009">
    <property type="entry name" value="Kinase-like_dom_sf"/>
</dbReference>
<dbReference type="InterPro" id="IPR001245">
    <property type="entry name" value="Ser-Thr/Tyr_kinase_cat_dom"/>
</dbReference>
<organism evidence="5 6">
    <name type="scientific">Hibiscus sabdariffa</name>
    <name type="common">roselle</name>
    <dbReference type="NCBI Taxonomy" id="183260"/>
    <lineage>
        <taxon>Eukaryota</taxon>
        <taxon>Viridiplantae</taxon>
        <taxon>Streptophyta</taxon>
        <taxon>Embryophyta</taxon>
        <taxon>Tracheophyta</taxon>
        <taxon>Spermatophyta</taxon>
        <taxon>Magnoliopsida</taxon>
        <taxon>eudicotyledons</taxon>
        <taxon>Gunneridae</taxon>
        <taxon>Pentapetalae</taxon>
        <taxon>rosids</taxon>
        <taxon>malvids</taxon>
        <taxon>Malvales</taxon>
        <taxon>Malvaceae</taxon>
        <taxon>Malvoideae</taxon>
        <taxon>Hibiscus</taxon>
    </lineage>
</organism>
<dbReference type="PANTHER" id="PTHR27001:SF811">
    <property type="entry name" value="SERINE_THREONINE-PROTEIN KINASE CDG1-LIKE"/>
    <property type="match status" value="1"/>
</dbReference>
<dbReference type="PANTHER" id="PTHR27001">
    <property type="entry name" value="OS01G0253100 PROTEIN"/>
    <property type="match status" value="1"/>
</dbReference>
<gene>
    <name evidence="5" type="ORF">V6N11_074542</name>
</gene>
<evidence type="ECO:0000313" key="5">
    <source>
        <dbReference type="EMBL" id="KAK9007622.1"/>
    </source>
</evidence>
<keyword evidence="2" id="KW-0067">ATP-binding</keyword>
<dbReference type="Proteomes" id="UP001396334">
    <property type="component" value="Unassembled WGS sequence"/>
</dbReference>
<dbReference type="Gene3D" id="1.10.510.10">
    <property type="entry name" value="Transferase(Phosphotransferase) domain 1"/>
    <property type="match status" value="1"/>
</dbReference>
<keyword evidence="6" id="KW-1185">Reference proteome</keyword>
<dbReference type="InterPro" id="IPR000719">
    <property type="entry name" value="Prot_kinase_dom"/>
</dbReference>
<reference evidence="5 6" key="1">
    <citation type="journal article" date="2024" name="G3 (Bethesda)">
        <title>Genome assembly of Hibiscus sabdariffa L. provides insights into metabolisms of medicinal natural products.</title>
        <authorList>
            <person name="Kim T."/>
        </authorList>
    </citation>
    <scope>NUCLEOTIDE SEQUENCE [LARGE SCALE GENOMIC DNA]</scope>
    <source>
        <strain evidence="5">TK-2024</strain>
        <tissue evidence="5">Old leaves</tissue>
    </source>
</reference>
<comment type="caution">
    <text evidence="5">The sequence shown here is derived from an EMBL/GenBank/DDBJ whole genome shotgun (WGS) entry which is preliminary data.</text>
</comment>
<sequence length="592" mass="66448">MVSRTDPNASESVIVVMDGKRSKGMADSLDWALNNCVRRKDTVIVIGVLGEMVKKNATHCFPLNMGINISGILEKLEFSISSGHTEVKTKDAGEEIERKREQYRAILQPFTRKCKRNEVKLEVKIAAGICPIEITLKEALNSNTRWIVLDSHLKKYKMCIYWNVECNVAVMKGKDVATLLPSRAPKPDYSPLSSERADAETCPDDQPLNDPENGEPNVVEEAESPILETPRGPAWYPLQNRAGYPREFSFGEIEEITNGFSDIICEEGNLKIYEGVLENTPIIVKSLQDDERFWSMLTILSRVRHRNIMNIVGYCCSGTNRLLISDYPCLYNFAMKLQCDISAIKLTWRARWYTAIEIGGSLRYLHEECPEGPIVHRSVCSSNIVYSHGYSPMLSNFITAKWHKGEVPSDVNSNGKCPNLEEDKRVYVDIHDYGLFLVELISGKVSGCFPHENEGQSLKDWSWNSPVLHVVTEGLSGHRRTQIAPPRAIPEIKSHTNTTLEVYNRLLVDNTLERIGNPSEVTFSTVALPLLQSESVTQLMDPRLADKGDDSKVIHCMARAALLCLKNDSSCSISISEVLAVVRGDQRALLKF</sequence>
<feature type="domain" description="Protein kinase" evidence="4">
    <location>
        <begin position="250"/>
        <end position="531"/>
    </location>
</feature>
<dbReference type="PROSITE" id="PS50011">
    <property type="entry name" value="PROTEIN_KINASE_DOM"/>
    <property type="match status" value="1"/>
</dbReference>
<keyword evidence="1" id="KW-0547">Nucleotide-binding</keyword>
<dbReference type="SUPFAM" id="SSF56112">
    <property type="entry name" value="Protein kinase-like (PK-like)"/>
    <property type="match status" value="1"/>
</dbReference>
<dbReference type="Pfam" id="PF07714">
    <property type="entry name" value="PK_Tyr_Ser-Thr"/>
    <property type="match status" value="1"/>
</dbReference>
<evidence type="ECO:0000256" key="3">
    <source>
        <dbReference type="SAM" id="MobiDB-lite"/>
    </source>
</evidence>
<evidence type="ECO:0000256" key="1">
    <source>
        <dbReference type="ARBA" id="ARBA00022741"/>
    </source>
</evidence>